<dbReference type="Proteomes" id="UP001153069">
    <property type="component" value="Unassembled WGS sequence"/>
</dbReference>
<accession>A0A9N8E2R7</accession>
<reference evidence="15" key="1">
    <citation type="submission" date="2020-06" db="EMBL/GenBank/DDBJ databases">
        <authorList>
            <consortium name="Plant Systems Biology data submission"/>
        </authorList>
    </citation>
    <scope>NUCLEOTIDE SEQUENCE</scope>
    <source>
        <strain evidence="15">D6</strain>
    </source>
</reference>
<feature type="compositionally biased region" description="Basic and acidic residues" evidence="11">
    <location>
        <begin position="745"/>
        <end position="756"/>
    </location>
</feature>
<feature type="transmembrane region" description="Helical" evidence="12">
    <location>
        <begin position="462"/>
        <end position="482"/>
    </location>
</feature>
<evidence type="ECO:0000256" key="1">
    <source>
        <dbReference type="ARBA" id="ARBA00004141"/>
    </source>
</evidence>
<keyword evidence="8" id="KW-0325">Glycoprotein</keyword>
<evidence type="ECO:0000256" key="6">
    <source>
        <dbReference type="ARBA" id="ARBA00023136"/>
    </source>
</evidence>
<evidence type="ECO:0000256" key="11">
    <source>
        <dbReference type="SAM" id="MobiDB-lite"/>
    </source>
</evidence>
<feature type="transmembrane region" description="Helical" evidence="12">
    <location>
        <begin position="366"/>
        <end position="387"/>
    </location>
</feature>
<evidence type="ECO:0000256" key="12">
    <source>
        <dbReference type="SAM" id="Phobius"/>
    </source>
</evidence>
<keyword evidence="16" id="KW-1185">Reference proteome</keyword>
<keyword evidence="5" id="KW-0406">Ion transport</keyword>
<feature type="region of interest" description="Disordered" evidence="11">
    <location>
        <begin position="741"/>
        <end position="764"/>
    </location>
</feature>
<keyword evidence="9" id="KW-1071">Ligand-gated ion channel</keyword>
<dbReference type="OrthoDB" id="203830at2759"/>
<keyword evidence="4 12" id="KW-1133">Transmembrane helix</keyword>
<evidence type="ECO:0000313" key="16">
    <source>
        <dbReference type="Proteomes" id="UP001153069"/>
    </source>
</evidence>
<evidence type="ECO:0000256" key="7">
    <source>
        <dbReference type="ARBA" id="ARBA00023170"/>
    </source>
</evidence>
<organism evidence="15 16">
    <name type="scientific">Seminavis robusta</name>
    <dbReference type="NCBI Taxonomy" id="568900"/>
    <lineage>
        <taxon>Eukaryota</taxon>
        <taxon>Sar</taxon>
        <taxon>Stramenopiles</taxon>
        <taxon>Ochrophyta</taxon>
        <taxon>Bacillariophyta</taxon>
        <taxon>Bacillariophyceae</taxon>
        <taxon>Bacillariophycidae</taxon>
        <taxon>Naviculales</taxon>
        <taxon>Naviculaceae</taxon>
        <taxon>Seminavis</taxon>
    </lineage>
</organism>
<evidence type="ECO:0000256" key="13">
    <source>
        <dbReference type="SAM" id="SignalP"/>
    </source>
</evidence>
<evidence type="ECO:0000256" key="5">
    <source>
        <dbReference type="ARBA" id="ARBA00023065"/>
    </source>
</evidence>
<feature type="transmembrane region" description="Helical" evidence="12">
    <location>
        <begin position="660"/>
        <end position="679"/>
    </location>
</feature>
<evidence type="ECO:0000259" key="14">
    <source>
        <dbReference type="Pfam" id="PF00060"/>
    </source>
</evidence>
<keyword evidence="7" id="KW-0675">Receptor</keyword>
<sequence length="764" mass="86686">MKESLVCLLLLVALVPLDAYRRGRDFARPRSRAAQESEMTVSNAGSDRCPCLSSEDLSESLQQQIMNDYLFSERDVSQDLNIYTKGSQCGFHHRSESVCQLDDDHERVCDEELDYPFTSLDGVKVAAKCQIFPQECERQFCVVDVGNCNLDYLKLNAVDKESSTLPPDSSNQTYYNTSRVTEDLEDDLLWSGYGISYATCGYLDYQSGKNRQKHVLEGTANRTVRVALLDSSAGWTGSFSIDGENFEGPWQKWRGPTLNFLQKASLQGAFSLRIANPVRDNPELNLTARSREYHNGSTSPFDLCVYVTAAGFVDLCVGDFTITQDRIFETRWIKLQTRYLYLAVPFEYGDQSVWDDVMTLFKPYQWQTWCFMLFFVVPMMTILFFWFDDGKNHLLLDYEPMSIELSSAKSDRNRHGEPPIHIELQNTPWYERFLRALSVSYLSLATRSYSVDALSTAAKINVYAFTVFLFGFGLTYTANLAAQLTVRQLSTPVDSFEEALDRNYRFCVTRKKYQAVRSFHPSIRPDRFVMGDDGLPGFEATESSDSRADVLRRIDPIRAETDERYCHGAIIPQEDLEQFNAQSLHCQIMIVGTQVAAETTGLPMSPATGSKLDDLYDYLSALESKGDFVKELAGVRPTSRCATNGMTNEESGFSIRQMGGIWLVSFSFSIIAIIVHVYSNYLCKHKLIKKDEQGRVIRPAAYRNQWGSPVNAERDAVLFVDFFTKVDETGKYRMMKNRGAMDTPVKVDPREGYPEDHDNDGDGA</sequence>
<keyword evidence="3 12" id="KW-0812">Transmembrane</keyword>
<dbReference type="EMBL" id="CAICTM010000496">
    <property type="protein sequence ID" value="CAB9511679.1"/>
    <property type="molecule type" value="Genomic_DNA"/>
</dbReference>
<keyword evidence="10" id="KW-0407">Ion channel</keyword>
<dbReference type="Gene3D" id="1.10.287.70">
    <property type="match status" value="1"/>
</dbReference>
<evidence type="ECO:0000256" key="10">
    <source>
        <dbReference type="ARBA" id="ARBA00023303"/>
    </source>
</evidence>
<name>A0A9N8E2R7_9STRA</name>
<evidence type="ECO:0000256" key="3">
    <source>
        <dbReference type="ARBA" id="ARBA00022692"/>
    </source>
</evidence>
<dbReference type="AlphaFoldDB" id="A0A9N8E2R7"/>
<evidence type="ECO:0000256" key="8">
    <source>
        <dbReference type="ARBA" id="ARBA00023180"/>
    </source>
</evidence>
<comment type="caution">
    <text evidence="15">The sequence shown here is derived from an EMBL/GenBank/DDBJ whole genome shotgun (WGS) entry which is preliminary data.</text>
</comment>
<feature type="domain" description="Ionotropic glutamate receptor C-terminal" evidence="14">
    <location>
        <begin position="366"/>
        <end position="664"/>
    </location>
</feature>
<evidence type="ECO:0000256" key="9">
    <source>
        <dbReference type="ARBA" id="ARBA00023286"/>
    </source>
</evidence>
<dbReference type="GO" id="GO:0016020">
    <property type="term" value="C:membrane"/>
    <property type="evidence" value="ECO:0007669"/>
    <property type="project" value="UniProtKB-SubCell"/>
</dbReference>
<feature type="signal peptide" evidence="13">
    <location>
        <begin position="1"/>
        <end position="19"/>
    </location>
</feature>
<evidence type="ECO:0000313" key="15">
    <source>
        <dbReference type="EMBL" id="CAB9511679.1"/>
    </source>
</evidence>
<dbReference type="GO" id="GO:0015276">
    <property type="term" value="F:ligand-gated monoatomic ion channel activity"/>
    <property type="evidence" value="ECO:0007669"/>
    <property type="project" value="InterPro"/>
</dbReference>
<gene>
    <name evidence="15" type="ORF">SEMRO_497_G154740.1</name>
</gene>
<evidence type="ECO:0000256" key="2">
    <source>
        <dbReference type="ARBA" id="ARBA00022448"/>
    </source>
</evidence>
<evidence type="ECO:0000256" key="4">
    <source>
        <dbReference type="ARBA" id="ARBA00022989"/>
    </source>
</evidence>
<dbReference type="InterPro" id="IPR015683">
    <property type="entry name" value="Ionotropic_Glu_rcpt"/>
</dbReference>
<dbReference type="Pfam" id="PF00060">
    <property type="entry name" value="Lig_chan"/>
    <property type="match status" value="1"/>
</dbReference>
<keyword evidence="2" id="KW-0813">Transport</keyword>
<keyword evidence="6 12" id="KW-0472">Membrane</keyword>
<dbReference type="PANTHER" id="PTHR18966">
    <property type="entry name" value="IONOTROPIC GLUTAMATE RECEPTOR"/>
    <property type="match status" value="1"/>
</dbReference>
<comment type="subcellular location">
    <subcellularLocation>
        <location evidence="1">Membrane</location>
        <topology evidence="1">Multi-pass membrane protein</topology>
    </subcellularLocation>
</comment>
<keyword evidence="13" id="KW-0732">Signal</keyword>
<proteinExistence type="predicted"/>
<feature type="chain" id="PRO_5040336483" description="Ionotropic glutamate receptor C-terminal domain-containing protein" evidence="13">
    <location>
        <begin position="20"/>
        <end position="764"/>
    </location>
</feature>
<dbReference type="InterPro" id="IPR001320">
    <property type="entry name" value="Iontro_rcpt_C"/>
</dbReference>
<feature type="region of interest" description="Disordered" evidence="11">
    <location>
        <begin position="28"/>
        <end position="48"/>
    </location>
</feature>
<protein>
    <recommendedName>
        <fullName evidence="14">Ionotropic glutamate receptor C-terminal domain-containing protein</fullName>
    </recommendedName>
</protein>